<gene>
    <name evidence="1" type="ORF">BOLC7T43241H</name>
</gene>
<proteinExistence type="predicted"/>
<evidence type="ECO:0000313" key="1">
    <source>
        <dbReference type="EMBL" id="VDD37681.1"/>
    </source>
</evidence>
<dbReference type="EMBL" id="LR031876">
    <property type="protein sequence ID" value="VDD37681.1"/>
    <property type="molecule type" value="Genomic_DNA"/>
</dbReference>
<dbReference type="AlphaFoldDB" id="A0A3P6ENC8"/>
<reference evidence="1" key="1">
    <citation type="submission" date="2018-11" db="EMBL/GenBank/DDBJ databases">
        <authorList>
            <consortium name="Genoscope - CEA"/>
            <person name="William W."/>
        </authorList>
    </citation>
    <scope>NUCLEOTIDE SEQUENCE</scope>
</reference>
<organism evidence="1">
    <name type="scientific">Brassica oleracea</name>
    <name type="common">Wild cabbage</name>
    <dbReference type="NCBI Taxonomy" id="3712"/>
    <lineage>
        <taxon>Eukaryota</taxon>
        <taxon>Viridiplantae</taxon>
        <taxon>Streptophyta</taxon>
        <taxon>Embryophyta</taxon>
        <taxon>Tracheophyta</taxon>
        <taxon>Spermatophyta</taxon>
        <taxon>Magnoliopsida</taxon>
        <taxon>eudicotyledons</taxon>
        <taxon>Gunneridae</taxon>
        <taxon>Pentapetalae</taxon>
        <taxon>rosids</taxon>
        <taxon>malvids</taxon>
        <taxon>Brassicales</taxon>
        <taxon>Brassicaceae</taxon>
        <taxon>Brassiceae</taxon>
        <taxon>Brassica</taxon>
    </lineage>
</organism>
<accession>A0A3P6ENC8</accession>
<name>A0A3P6ENC8_BRAOL</name>
<protein>
    <submittedName>
        <fullName evidence="1">Uncharacterized protein</fullName>
    </submittedName>
</protein>
<sequence length="137" mass="16007">MEYSEGTYIFCAFSESSKVLYLSRWKLCIRRREDKQRSLYLDDELYLNCLEAVGAKAMVVGYTLSYQAEHVAAYGELMWECPVLEIRGDKARVIRSNCDSLKKKKQLRHRPMNSPSLSPRPFSTMAFLQLNQYSRCK</sequence>